<dbReference type="EMBL" id="JADGJW010000001">
    <property type="protein sequence ID" value="KAJ3228465.1"/>
    <property type="molecule type" value="Genomic_DNA"/>
</dbReference>
<dbReference type="PANTHER" id="PTHR28086">
    <property type="entry name" value="UPF0662 PROTEIN YPL260W"/>
    <property type="match status" value="1"/>
</dbReference>
<dbReference type="InterPro" id="IPR018810">
    <property type="entry name" value="UPF0662"/>
</dbReference>
<dbReference type="Proteomes" id="UP001211065">
    <property type="component" value="Unassembled WGS sequence"/>
</dbReference>
<evidence type="ECO:0000313" key="2">
    <source>
        <dbReference type="Proteomes" id="UP001211065"/>
    </source>
</evidence>
<comment type="caution">
    <text evidence="1">The sequence shown here is derived from an EMBL/GenBank/DDBJ whole genome shotgun (WGS) entry which is preliminary data.</text>
</comment>
<dbReference type="GO" id="GO:0005737">
    <property type="term" value="C:cytoplasm"/>
    <property type="evidence" value="ECO:0007669"/>
    <property type="project" value="TreeGrafter"/>
</dbReference>
<gene>
    <name evidence="1" type="ORF">HK099_000020</name>
</gene>
<evidence type="ECO:0000313" key="1">
    <source>
        <dbReference type="EMBL" id="KAJ3228465.1"/>
    </source>
</evidence>
<organism evidence="1 2">
    <name type="scientific">Clydaea vesicula</name>
    <dbReference type="NCBI Taxonomy" id="447962"/>
    <lineage>
        <taxon>Eukaryota</taxon>
        <taxon>Fungi</taxon>
        <taxon>Fungi incertae sedis</taxon>
        <taxon>Chytridiomycota</taxon>
        <taxon>Chytridiomycota incertae sedis</taxon>
        <taxon>Chytridiomycetes</taxon>
        <taxon>Lobulomycetales</taxon>
        <taxon>Lobulomycetaceae</taxon>
        <taxon>Clydaea</taxon>
    </lineage>
</organism>
<dbReference type="PANTHER" id="PTHR28086:SF1">
    <property type="entry name" value="CU(2+) SUPPRESSING AND BLEOMYCIN SENSITIVE PROTEIN 1"/>
    <property type="match status" value="1"/>
</dbReference>
<protein>
    <submittedName>
        <fullName evidence="1">Uncharacterized protein</fullName>
    </submittedName>
</protein>
<reference evidence="1" key="1">
    <citation type="submission" date="2020-05" db="EMBL/GenBank/DDBJ databases">
        <title>Phylogenomic resolution of chytrid fungi.</title>
        <authorList>
            <person name="Stajich J.E."/>
            <person name="Amses K."/>
            <person name="Simmons R."/>
            <person name="Seto K."/>
            <person name="Myers J."/>
            <person name="Bonds A."/>
            <person name="Quandt C.A."/>
            <person name="Barry K."/>
            <person name="Liu P."/>
            <person name="Grigoriev I."/>
            <person name="Longcore J.E."/>
            <person name="James T.Y."/>
        </authorList>
    </citation>
    <scope>NUCLEOTIDE SEQUENCE</scope>
    <source>
        <strain evidence="1">JEL0476</strain>
    </source>
</reference>
<dbReference type="GO" id="GO:0005634">
    <property type="term" value="C:nucleus"/>
    <property type="evidence" value="ECO:0007669"/>
    <property type="project" value="TreeGrafter"/>
</dbReference>
<accession>A0AAD5Y3X6</accession>
<dbReference type="Pfam" id="PF10303">
    <property type="entry name" value="DUF2408"/>
    <property type="match status" value="1"/>
</dbReference>
<name>A0AAD5Y3X6_9FUNG</name>
<sequence length="469" mass="52921">MVITASTTRNNQDLQSLYQLQHDIREVVKGKTPKLNDIQELGERTFKANILYENTLAKLEREKRKLESVMKHIWDGFDRAVLPLWKVDDELISVYDDLVTVMRSLEELNSQKDPLPSNSSKLLKLQEELHIIENDHCVNGLYVPLGWKRNDRIPTGQSILALLFSRNYKLVRHIQEKEPTVSSKLIPLELRLRNIVHNLQMIKDNYTDPFEDEFGPIPIDQIEIGVLQEQLSAIENLQVDGKFVDDDGSVPSGQGTLHSLLEEGYDLVHDCLIAAENKATSENDLLNGAINQARHVADSIFNNASRVTKDMATEARSVSLTTLHTLQATLEQGSDILKKVVVNPADSLKSTSKVLASSTRGALGFLNKLYGEFEPVDPSLLHTYAAIKKIRNDLKLLRNEIDLIKLRPNNKVDEVNLNKRLRILQEELDIIDGQKVDGKFLNSDGDIPRGQALLSSLLDESYCLIAEII</sequence>
<proteinExistence type="predicted"/>
<dbReference type="AlphaFoldDB" id="A0AAD5Y3X6"/>
<keyword evidence="2" id="KW-1185">Reference proteome</keyword>